<evidence type="ECO:0000256" key="1">
    <source>
        <dbReference type="ARBA" id="ARBA00013895"/>
    </source>
</evidence>
<evidence type="ECO:0000256" key="5">
    <source>
        <dbReference type="ARBA" id="ARBA00022723"/>
    </source>
</evidence>
<evidence type="ECO:0000256" key="4">
    <source>
        <dbReference type="ARBA" id="ARBA00022621"/>
    </source>
</evidence>
<dbReference type="SUPFAM" id="SSF46458">
    <property type="entry name" value="Globin-like"/>
    <property type="match status" value="1"/>
</dbReference>
<comment type="similarity">
    <text evidence="9">Belongs to the globin family.</text>
</comment>
<dbReference type="EMBL" id="JAZGQO010000007">
    <property type="protein sequence ID" value="KAK6182159.1"/>
    <property type="molecule type" value="Genomic_DNA"/>
</dbReference>
<dbReference type="Pfam" id="PF00042">
    <property type="entry name" value="Globin"/>
    <property type="match status" value="1"/>
</dbReference>
<dbReference type="PANTHER" id="PTHR46458:SF1">
    <property type="entry name" value="GEO09476P1"/>
    <property type="match status" value="1"/>
</dbReference>
<dbReference type="AlphaFoldDB" id="A0AAN8PT95"/>
<comment type="caution">
    <text evidence="11">The sequence shown here is derived from an EMBL/GenBank/DDBJ whole genome shotgun (WGS) entry which is preliminary data.</text>
</comment>
<keyword evidence="12" id="KW-1185">Reference proteome</keyword>
<evidence type="ECO:0000259" key="10">
    <source>
        <dbReference type="PROSITE" id="PS01033"/>
    </source>
</evidence>
<dbReference type="InterPro" id="IPR012292">
    <property type="entry name" value="Globin/Proto"/>
</dbReference>
<sequence length="183" mass="20564">MGCTISATVGNNGVKELPGYLSKREIEVVQMTWAIVSTDMMGTGLYMFQRLFEIQKDLQKLFKKLLLPSETASYFFDEVKLQSHAMIVMQGLGAAVESLDDSVYLTNILLTMGERHSRYNVQPEMIALLWPAIRDALKEKLKDDFTTEAELAWRHVFDYISSNMAEGIRNGQKTANGGKAITS</sequence>
<dbReference type="InterPro" id="IPR050532">
    <property type="entry name" value="Globin-like_OT"/>
</dbReference>
<dbReference type="InterPro" id="IPR000971">
    <property type="entry name" value="Globin"/>
</dbReference>
<reference evidence="11 12" key="1">
    <citation type="submission" date="2024-01" db="EMBL/GenBank/DDBJ databases">
        <title>The genome of the rayed Mediterranean limpet Patella caerulea (Linnaeus, 1758).</title>
        <authorList>
            <person name="Anh-Thu Weber A."/>
            <person name="Halstead-Nussloch G."/>
        </authorList>
    </citation>
    <scope>NUCLEOTIDE SEQUENCE [LARGE SCALE GENOMIC DNA]</scope>
    <source>
        <strain evidence="11">AATW-2023a</strain>
        <tissue evidence="11">Whole specimen</tissue>
    </source>
</reference>
<evidence type="ECO:0000256" key="6">
    <source>
        <dbReference type="ARBA" id="ARBA00023004"/>
    </source>
</evidence>
<name>A0AAN8PT95_PATCE</name>
<protein>
    <recommendedName>
        <fullName evidence="1">Globin</fullName>
    </recommendedName>
    <alternativeName>
        <fullName evidence="8">Myoglobin</fullName>
    </alternativeName>
</protein>
<evidence type="ECO:0000256" key="8">
    <source>
        <dbReference type="ARBA" id="ARBA00030087"/>
    </source>
</evidence>
<keyword evidence="3 9" id="KW-0349">Heme</keyword>
<evidence type="ECO:0000256" key="2">
    <source>
        <dbReference type="ARBA" id="ARBA00022448"/>
    </source>
</evidence>
<feature type="domain" description="Globin" evidence="10">
    <location>
        <begin position="20"/>
        <end position="169"/>
    </location>
</feature>
<organism evidence="11 12">
    <name type="scientific">Patella caerulea</name>
    <name type="common">Rayed Mediterranean limpet</name>
    <dbReference type="NCBI Taxonomy" id="87958"/>
    <lineage>
        <taxon>Eukaryota</taxon>
        <taxon>Metazoa</taxon>
        <taxon>Spiralia</taxon>
        <taxon>Lophotrochozoa</taxon>
        <taxon>Mollusca</taxon>
        <taxon>Gastropoda</taxon>
        <taxon>Patellogastropoda</taxon>
        <taxon>Patelloidea</taxon>
        <taxon>Patellidae</taxon>
        <taxon>Patella</taxon>
    </lineage>
</organism>
<keyword evidence="2 9" id="KW-0813">Transport</keyword>
<dbReference type="PANTHER" id="PTHR46458">
    <property type="entry name" value="BLR2807 PROTEIN"/>
    <property type="match status" value="1"/>
</dbReference>
<evidence type="ECO:0000256" key="7">
    <source>
        <dbReference type="ARBA" id="ARBA00023179"/>
    </source>
</evidence>
<keyword evidence="5" id="KW-0479">Metal-binding</keyword>
<dbReference type="GO" id="GO:0005344">
    <property type="term" value="F:oxygen carrier activity"/>
    <property type="evidence" value="ECO:0007669"/>
    <property type="project" value="UniProtKB-KW"/>
</dbReference>
<keyword evidence="7" id="KW-0514">Muscle protein</keyword>
<dbReference type="Proteomes" id="UP001347796">
    <property type="component" value="Unassembled WGS sequence"/>
</dbReference>
<gene>
    <name evidence="11" type="ORF">SNE40_009903</name>
</gene>
<proteinExistence type="inferred from homology"/>
<dbReference type="Gene3D" id="1.10.490.10">
    <property type="entry name" value="Globins"/>
    <property type="match status" value="1"/>
</dbReference>
<accession>A0AAN8PT95</accession>
<keyword evidence="6" id="KW-0408">Iron</keyword>
<dbReference type="GO" id="GO:0046872">
    <property type="term" value="F:metal ion binding"/>
    <property type="evidence" value="ECO:0007669"/>
    <property type="project" value="UniProtKB-KW"/>
</dbReference>
<evidence type="ECO:0000256" key="3">
    <source>
        <dbReference type="ARBA" id="ARBA00022617"/>
    </source>
</evidence>
<dbReference type="InterPro" id="IPR009050">
    <property type="entry name" value="Globin-like_sf"/>
</dbReference>
<dbReference type="InterPro" id="IPR044399">
    <property type="entry name" value="Mb-like_M"/>
</dbReference>
<dbReference type="GO" id="GO:0020037">
    <property type="term" value="F:heme binding"/>
    <property type="evidence" value="ECO:0007669"/>
    <property type="project" value="InterPro"/>
</dbReference>
<dbReference type="PROSITE" id="PS01033">
    <property type="entry name" value="GLOBIN"/>
    <property type="match status" value="1"/>
</dbReference>
<keyword evidence="4 9" id="KW-0561">Oxygen transport</keyword>
<evidence type="ECO:0000256" key="9">
    <source>
        <dbReference type="RuleBase" id="RU000356"/>
    </source>
</evidence>
<evidence type="ECO:0000313" key="12">
    <source>
        <dbReference type="Proteomes" id="UP001347796"/>
    </source>
</evidence>
<dbReference type="CDD" id="cd01040">
    <property type="entry name" value="Mb-like"/>
    <property type="match status" value="1"/>
</dbReference>
<evidence type="ECO:0000313" key="11">
    <source>
        <dbReference type="EMBL" id="KAK6182159.1"/>
    </source>
</evidence>
<dbReference type="GO" id="GO:0019825">
    <property type="term" value="F:oxygen binding"/>
    <property type="evidence" value="ECO:0007669"/>
    <property type="project" value="InterPro"/>
</dbReference>